<accession>A0AAE0SE33</accession>
<dbReference type="AlphaFoldDB" id="A0AAE0SE33"/>
<evidence type="ECO:0000313" key="2">
    <source>
        <dbReference type="Proteomes" id="UP001195483"/>
    </source>
</evidence>
<dbReference type="EMBL" id="JAEAOA010002345">
    <property type="protein sequence ID" value="KAK3590229.1"/>
    <property type="molecule type" value="Genomic_DNA"/>
</dbReference>
<gene>
    <name evidence="1" type="ORF">CHS0354_041295</name>
</gene>
<dbReference type="Proteomes" id="UP001195483">
    <property type="component" value="Unassembled WGS sequence"/>
</dbReference>
<reference evidence="1" key="2">
    <citation type="journal article" date="2021" name="Genome Biol. Evol.">
        <title>Developing a high-quality reference genome for a parasitic bivalve with doubly uniparental inheritance (Bivalvia: Unionida).</title>
        <authorList>
            <person name="Smith C.H."/>
        </authorList>
    </citation>
    <scope>NUCLEOTIDE SEQUENCE</scope>
    <source>
        <strain evidence="1">CHS0354</strain>
        <tissue evidence="1">Mantle</tissue>
    </source>
</reference>
<organism evidence="1 2">
    <name type="scientific">Potamilus streckersoni</name>
    <dbReference type="NCBI Taxonomy" id="2493646"/>
    <lineage>
        <taxon>Eukaryota</taxon>
        <taxon>Metazoa</taxon>
        <taxon>Spiralia</taxon>
        <taxon>Lophotrochozoa</taxon>
        <taxon>Mollusca</taxon>
        <taxon>Bivalvia</taxon>
        <taxon>Autobranchia</taxon>
        <taxon>Heteroconchia</taxon>
        <taxon>Palaeoheterodonta</taxon>
        <taxon>Unionida</taxon>
        <taxon>Unionoidea</taxon>
        <taxon>Unionidae</taxon>
        <taxon>Ambleminae</taxon>
        <taxon>Lampsilini</taxon>
        <taxon>Potamilus</taxon>
    </lineage>
</organism>
<protein>
    <submittedName>
        <fullName evidence="1">Uncharacterized protein</fullName>
    </submittedName>
</protein>
<reference evidence="1" key="1">
    <citation type="journal article" date="2021" name="Genome Biol. Evol.">
        <title>A High-Quality Reference Genome for a Parasitic Bivalve with Doubly Uniparental Inheritance (Bivalvia: Unionida).</title>
        <authorList>
            <person name="Smith C.H."/>
        </authorList>
    </citation>
    <scope>NUCLEOTIDE SEQUENCE</scope>
    <source>
        <strain evidence="1">CHS0354</strain>
    </source>
</reference>
<evidence type="ECO:0000313" key="1">
    <source>
        <dbReference type="EMBL" id="KAK3590229.1"/>
    </source>
</evidence>
<name>A0AAE0SE33_9BIVA</name>
<proteinExistence type="predicted"/>
<reference evidence="1" key="3">
    <citation type="submission" date="2023-05" db="EMBL/GenBank/DDBJ databases">
        <authorList>
            <person name="Smith C.H."/>
        </authorList>
    </citation>
    <scope>NUCLEOTIDE SEQUENCE</scope>
    <source>
        <strain evidence="1">CHS0354</strain>
        <tissue evidence="1">Mantle</tissue>
    </source>
</reference>
<comment type="caution">
    <text evidence="1">The sequence shown here is derived from an EMBL/GenBank/DDBJ whole genome shotgun (WGS) entry which is preliminary data.</text>
</comment>
<sequence>MAQEVECLSSDSPKICSLDVYKDVHQKKTTVFEINESMFANIFIADATSRICVGYVIGNNISLPFVEANCGTENVNETARQPERISSTDEIPHGIVMSAWSTEDRNCEDQQYEILKEPTFPRHPLTRNEQFETS</sequence>
<keyword evidence="2" id="KW-1185">Reference proteome</keyword>